<evidence type="ECO:0008006" key="6">
    <source>
        <dbReference type="Google" id="ProtNLM"/>
    </source>
</evidence>
<organism evidence="4 5">
    <name type="scientific">Shimia thalassica</name>
    <dbReference type="NCBI Taxonomy" id="1715693"/>
    <lineage>
        <taxon>Bacteria</taxon>
        <taxon>Pseudomonadati</taxon>
        <taxon>Pseudomonadota</taxon>
        <taxon>Alphaproteobacteria</taxon>
        <taxon>Rhodobacterales</taxon>
        <taxon>Roseobacteraceae</taxon>
    </lineage>
</organism>
<reference evidence="5" key="1">
    <citation type="submission" date="2015-09" db="EMBL/GenBank/DDBJ databases">
        <authorList>
            <person name="Rodrigo-Torres Lidia"/>
            <person name="Arahal R.David."/>
        </authorList>
    </citation>
    <scope>NUCLEOTIDE SEQUENCE [LARGE SCALE GENOMIC DNA]</scope>
    <source>
        <strain evidence="5">CECT 7735</strain>
    </source>
</reference>
<dbReference type="GO" id="GO:0016020">
    <property type="term" value="C:membrane"/>
    <property type="evidence" value="ECO:0007669"/>
    <property type="project" value="UniProtKB-SubCell"/>
</dbReference>
<comment type="subcellular location">
    <subcellularLocation>
        <location evidence="1">Membrane</location>
        <topology evidence="1">Single-pass membrane protein</topology>
    </subcellularLocation>
</comment>
<sequence>MRVLSVTSVRNEGPYLLEWIAHHRAAGVTDFLVYSNDCDDGTDLILDRLQSAGVLTHVPHQKQPKKSIQWQALKSAWKHPLRKKADWVLVSDVDEYLNIHTKGHTISDLLGAVPDQADGVILPWRLFGHNDVLDIEDRPVTEQFTRAIPPDTAYPVSAGFFKTLFRTKGPFNQLGVHRPQQKTGPHATSPTFVDGSGKPLPASFADNTKRLSLFMISNGRSMVELNHYAIRSAAAFLVKSARGLPNRAHKKVDLAYWVERNFNTVEDHSIKKMSGATEVALEDLRQIDGIAELHSKAVAWHQNRFRELVREEDYHQLLTQILTASGSAVLPQGLQRQLVRWYQVVNTSKS</sequence>
<keyword evidence="3" id="KW-1133">Transmembrane helix</keyword>
<dbReference type="Proteomes" id="UP000051870">
    <property type="component" value="Unassembled WGS sequence"/>
</dbReference>
<evidence type="ECO:0000313" key="4">
    <source>
        <dbReference type="EMBL" id="CUK07467.1"/>
    </source>
</evidence>
<dbReference type="Pfam" id="PF13704">
    <property type="entry name" value="Glyco_tranf_2_4"/>
    <property type="match status" value="1"/>
</dbReference>
<evidence type="ECO:0000313" key="5">
    <source>
        <dbReference type="Proteomes" id="UP000051870"/>
    </source>
</evidence>
<dbReference type="AlphaFoldDB" id="A0A0P1IDQ6"/>
<protein>
    <recommendedName>
        <fullName evidence="6">Glycosyl transferase family 2</fullName>
    </recommendedName>
</protein>
<proteinExistence type="predicted"/>
<dbReference type="InterPro" id="IPR029044">
    <property type="entry name" value="Nucleotide-diphossugar_trans"/>
</dbReference>
<dbReference type="GeneID" id="83882106"/>
<dbReference type="GO" id="GO:0005737">
    <property type="term" value="C:cytoplasm"/>
    <property type="evidence" value="ECO:0007669"/>
    <property type="project" value="TreeGrafter"/>
</dbReference>
<evidence type="ECO:0000256" key="1">
    <source>
        <dbReference type="ARBA" id="ARBA00004167"/>
    </source>
</evidence>
<dbReference type="PANTHER" id="PTHR21461:SF69">
    <property type="entry name" value="GLYCOSYLTRANSFERASE FAMILY 92 PROTEIN"/>
    <property type="match status" value="1"/>
</dbReference>
<dbReference type="SUPFAM" id="SSF53448">
    <property type="entry name" value="Nucleotide-diphospho-sugar transferases"/>
    <property type="match status" value="1"/>
</dbReference>
<dbReference type="PANTHER" id="PTHR21461">
    <property type="entry name" value="GLYCOSYLTRANSFERASE FAMILY 92 PROTEIN"/>
    <property type="match status" value="1"/>
</dbReference>
<evidence type="ECO:0000256" key="3">
    <source>
        <dbReference type="ARBA" id="ARBA00022989"/>
    </source>
</evidence>
<evidence type="ECO:0000256" key="2">
    <source>
        <dbReference type="ARBA" id="ARBA00022692"/>
    </source>
</evidence>
<dbReference type="EMBL" id="CYTW01000004">
    <property type="protein sequence ID" value="CUK07467.1"/>
    <property type="molecule type" value="Genomic_DNA"/>
</dbReference>
<accession>A0A0P1IDQ6</accession>
<gene>
    <name evidence="4" type="ORF">PH7735_03117</name>
</gene>
<keyword evidence="2" id="KW-0812">Transmembrane</keyword>
<keyword evidence="5" id="KW-1185">Reference proteome</keyword>
<name>A0A0P1IDQ6_9RHOB</name>
<keyword evidence="3" id="KW-0472">Membrane</keyword>
<dbReference type="RefSeq" id="WP_058312584.1">
    <property type="nucleotide sequence ID" value="NZ_CYTW01000004.1"/>
</dbReference>
<dbReference type="GO" id="GO:0016757">
    <property type="term" value="F:glycosyltransferase activity"/>
    <property type="evidence" value="ECO:0007669"/>
    <property type="project" value="TreeGrafter"/>
</dbReference>
<dbReference type="STRING" id="1715693.PH7735_03117"/>